<evidence type="ECO:0000259" key="1">
    <source>
        <dbReference type="Pfam" id="PF10551"/>
    </source>
</evidence>
<dbReference type="InterPro" id="IPR018289">
    <property type="entry name" value="MULE_transposase_dom"/>
</dbReference>
<protein>
    <recommendedName>
        <fullName evidence="1">MULE transposase domain-containing protein</fullName>
    </recommendedName>
</protein>
<dbReference type="PANTHER" id="PTHR31569:SF4">
    <property type="entry name" value="SWIM-TYPE DOMAIN-CONTAINING PROTEIN"/>
    <property type="match status" value="1"/>
</dbReference>
<name>A0A8H7UWB3_9FUNG</name>
<dbReference type="EMBL" id="JAEPRD010000251">
    <property type="protein sequence ID" value="KAG2193059.1"/>
    <property type="molecule type" value="Genomic_DNA"/>
</dbReference>
<proteinExistence type="predicted"/>
<accession>A0A8H7UWB3</accession>
<reference evidence="2" key="1">
    <citation type="submission" date="2020-12" db="EMBL/GenBank/DDBJ databases">
        <title>Metabolic potential, ecology and presence of endohyphal bacteria is reflected in genomic diversity of Mucoromycotina.</title>
        <authorList>
            <person name="Muszewska A."/>
            <person name="Okrasinska A."/>
            <person name="Steczkiewicz K."/>
            <person name="Drgas O."/>
            <person name="Orlowska M."/>
            <person name="Perlinska-Lenart U."/>
            <person name="Aleksandrzak-Piekarczyk T."/>
            <person name="Szatraj K."/>
            <person name="Zielenkiewicz U."/>
            <person name="Pilsyk S."/>
            <person name="Malc E."/>
            <person name="Mieczkowski P."/>
            <person name="Kruszewska J.S."/>
            <person name="Biernat P."/>
            <person name="Pawlowska J."/>
        </authorList>
    </citation>
    <scope>NUCLEOTIDE SEQUENCE</scope>
    <source>
        <strain evidence="2">WA0000017839</strain>
    </source>
</reference>
<dbReference type="OrthoDB" id="2379842at2759"/>
<organism evidence="2 3">
    <name type="scientific">Mucor saturninus</name>
    <dbReference type="NCBI Taxonomy" id="64648"/>
    <lineage>
        <taxon>Eukaryota</taxon>
        <taxon>Fungi</taxon>
        <taxon>Fungi incertae sedis</taxon>
        <taxon>Mucoromycota</taxon>
        <taxon>Mucoromycotina</taxon>
        <taxon>Mucoromycetes</taxon>
        <taxon>Mucorales</taxon>
        <taxon>Mucorineae</taxon>
        <taxon>Mucoraceae</taxon>
        <taxon>Mucor</taxon>
    </lineage>
</organism>
<comment type="caution">
    <text evidence="2">The sequence shown here is derived from an EMBL/GenBank/DDBJ whole genome shotgun (WGS) entry which is preliminary data.</text>
</comment>
<keyword evidence="3" id="KW-1185">Reference proteome</keyword>
<dbReference type="Gene3D" id="3.90.70.80">
    <property type="match status" value="1"/>
</dbReference>
<evidence type="ECO:0000313" key="3">
    <source>
        <dbReference type="Proteomes" id="UP000603453"/>
    </source>
</evidence>
<dbReference type="PANTHER" id="PTHR31569">
    <property type="entry name" value="SWIM-TYPE DOMAIN-CONTAINING PROTEIN"/>
    <property type="match status" value="1"/>
</dbReference>
<sequence length="909" mass="103646">MEFYSVSNALDEAVYNSQYQTSEEIKQYLKKWAIENNFVLIVAKSEKDRRLHLRFQLTPEGKRGHLDQNTVKIVTKMIQAGNSVPEIRRTLGGINGQSILSYDDVRNWSAENTQSFSVNSLDNDARNLMSHISNKSYLAAYQKALDGSESRCSLTSIFFMHETALEEVRSRGEVFIMDATYKTNNLGMPLISIQSVSHVGGNSLMSTPIACAFVANEKIETYVWFLKSFKQAIFSCSREGIEPIFVTDKCSALMNAIDQVFPNSKTMLCTRHMNQNFNKELSHIFIKSEDKQKCIELIREMIVSYTEDEFNDACRKYKVIATNNSLLQNCSSQKAQVYLESNWLVCKDKWAGYITRMYNHFGCTTSQRVEGTHSALKSGSMSTRLDLLSSFDEVGKYVNRQIIKQKMTGIKEGCYVDGMIRNNVQLAKLVGKVSARALLTIQKSMLKAGMMSNDKKLACMKNTCSCSDRIIYALPCKHEIVRMGDKVLVVEDISSRWLLKNATAYNTNKASNTPVVNIPDTDDKQRIEFHQADIEDKVNKTDEFSSILVEAELQHRNCQSVTESNALDDFLKKALEDHREFVKNSRSIDNLVVLPKSETISKVGRPAKEKSFSPWRQIRGSKRNKEDAVKHAVIGKDNVIKRDTAVFYIPKRAKSSENTEYKAVERLHLPKKAKISVTNENFKILTEIYVDKDLPRNSFTEIVNVGEDGHCGFRALSYRVFGDEELYMTVKKLMRDVLLINYEQYKICFDGHFKLDEMVTSTCSGLERIIGSERLVEHEYGQDKWLQSPECAQLAADTFQRPVAIYPCAIYEGHGLTFLPVFHNENVTPPPGPAPLPIVLQNIGGNHWVTFNMKRSIKVAWPWVNFLHHNAMERLGHQDDKVKSFWNKHLTFKKYIPSEQTDANTVTLD</sequence>
<dbReference type="Pfam" id="PF10551">
    <property type="entry name" value="MULE"/>
    <property type="match status" value="1"/>
</dbReference>
<dbReference type="Proteomes" id="UP000603453">
    <property type="component" value="Unassembled WGS sequence"/>
</dbReference>
<evidence type="ECO:0000313" key="2">
    <source>
        <dbReference type="EMBL" id="KAG2193059.1"/>
    </source>
</evidence>
<dbReference type="AlphaFoldDB" id="A0A8H7UWB3"/>
<dbReference type="CDD" id="cd22744">
    <property type="entry name" value="OTU"/>
    <property type="match status" value="1"/>
</dbReference>
<gene>
    <name evidence="2" type="ORF">INT47_012133</name>
</gene>
<feature type="domain" description="MULE transposase" evidence="1">
    <location>
        <begin position="175"/>
        <end position="276"/>
    </location>
</feature>
<dbReference type="InterPro" id="IPR052579">
    <property type="entry name" value="Zinc_finger_SWIM"/>
</dbReference>